<reference evidence="2" key="1">
    <citation type="submission" date="2021-01" db="EMBL/GenBank/DDBJ databases">
        <title>Whole genome shotgun sequence of Virgisporangium aurantiacum NBRC 16421.</title>
        <authorList>
            <person name="Komaki H."/>
            <person name="Tamura T."/>
        </authorList>
    </citation>
    <scope>NUCLEOTIDE SEQUENCE</scope>
    <source>
        <strain evidence="2">NBRC 16421</strain>
    </source>
</reference>
<dbReference type="InterPro" id="IPR038694">
    <property type="entry name" value="DUF427_sf"/>
</dbReference>
<evidence type="ECO:0000313" key="2">
    <source>
        <dbReference type="EMBL" id="GIJ60737.1"/>
    </source>
</evidence>
<gene>
    <name evidence="2" type="ORF">Vau01_082530</name>
</gene>
<dbReference type="Pfam" id="PF04248">
    <property type="entry name" value="NTP_transf_9"/>
    <property type="match status" value="1"/>
</dbReference>
<proteinExistence type="predicted"/>
<keyword evidence="3" id="KW-1185">Reference proteome</keyword>
<dbReference type="PANTHER" id="PTHR43058:SF1">
    <property type="entry name" value="DUF427 DOMAIN-CONTAINING PROTEIN"/>
    <property type="match status" value="1"/>
</dbReference>
<dbReference type="AlphaFoldDB" id="A0A8J3ZBG3"/>
<name>A0A8J3ZBG3_9ACTN</name>
<feature type="domain" description="DUF427" evidence="1">
    <location>
        <begin position="22"/>
        <end position="111"/>
    </location>
</feature>
<accession>A0A8J3ZBG3</accession>
<dbReference type="InterPro" id="IPR007361">
    <property type="entry name" value="DUF427"/>
</dbReference>
<evidence type="ECO:0000259" key="1">
    <source>
        <dbReference type="Pfam" id="PF04248"/>
    </source>
</evidence>
<dbReference type="PANTHER" id="PTHR43058">
    <property type="entry name" value="SLR0655 PROTEIN"/>
    <property type="match status" value="1"/>
</dbReference>
<sequence>MAESVWDYPRPPRVEPTTRRIAVRHQGITVVDTREAVRVLETSHPPVYYVPRAEVAAELRVNGHRTVCEFKGVASYWDLVAGGTVVPRAAWSYETPSPGYEILAGRLAFYPSTMDECTVDGEPVTPQPGDFYGGWLTADIHGPIKGAPGTQGW</sequence>
<protein>
    <recommendedName>
        <fullName evidence="1">DUF427 domain-containing protein</fullName>
    </recommendedName>
</protein>
<organism evidence="2 3">
    <name type="scientific">Virgisporangium aurantiacum</name>
    <dbReference type="NCBI Taxonomy" id="175570"/>
    <lineage>
        <taxon>Bacteria</taxon>
        <taxon>Bacillati</taxon>
        <taxon>Actinomycetota</taxon>
        <taxon>Actinomycetes</taxon>
        <taxon>Micromonosporales</taxon>
        <taxon>Micromonosporaceae</taxon>
        <taxon>Virgisporangium</taxon>
    </lineage>
</organism>
<dbReference type="RefSeq" id="WP_204005286.1">
    <property type="nucleotide sequence ID" value="NZ_BOPG01000058.1"/>
</dbReference>
<evidence type="ECO:0000313" key="3">
    <source>
        <dbReference type="Proteomes" id="UP000612585"/>
    </source>
</evidence>
<dbReference type="EMBL" id="BOPG01000058">
    <property type="protein sequence ID" value="GIJ60737.1"/>
    <property type="molecule type" value="Genomic_DNA"/>
</dbReference>
<dbReference type="Proteomes" id="UP000612585">
    <property type="component" value="Unassembled WGS sequence"/>
</dbReference>
<comment type="caution">
    <text evidence="2">The sequence shown here is derived from an EMBL/GenBank/DDBJ whole genome shotgun (WGS) entry which is preliminary data.</text>
</comment>
<dbReference type="Gene3D" id="2.170.150.40">
    <property type="entry name" value="Domain of unknown function (DUF427)"/>
    <property type="match status" value="1"/>
</dbReference>